<dbReference type="HOGENOM" id="CLU_145828_0_0_2"/>
<dbReference type="RefSeq" id="WP_015580723.1">
    <property type="nucleotide sequence ID" value="NC_021058.1"/>
</dbReference>
<dbReference type="AlphaFoldDB" id="M9U6X2"/>
<reference evidence="1 2" key="1">
    <citation type="journal article" date="2013" name="Open Biol.">
        <title>Genomics and genetics of Sulfolobus islandicus LAL14/1, a model hyperthermophilic archaeon.</title>
        <authorList>
            <person name="Jaubert C."/>
            <person name="Danioux C."/>
            <person name="Oberto J."/>
            <person name="Cortez D."/>
            <person name="Bize A."/>
            <person name="Krupovic M."/>
            <person name="She Q."/>
            <person name="Forterre P."/>
            <person name="Prangishvili D."/>
            <person name="Sezonov G."/>
        </authorList>
    </citation>
    <scope>NUCLEOTIDE SEQUENCE [LARGE SCALE GENOMIC DNA]</scope>
    <source>
        <strain evidence="1">LAL14/1</strain>
    </source>
</reference>
<dbReference type="Gene3D" id="3.40.50.1010">
    <property type="entry name" value="5'-nuclease"/>
    <property type="match status" value="1"/>
</dbReference>
<dbReference type="SMR" id="M9U6X2"/>
<evidence type="ECO:0000313" key="1">
    <source>
        <dbReference type="EMBL" id="AGJ61833.1"/>
    </source>
</evidence>
<dbReference type="KEGG" id="sic:SiL_0358"/>
<evidence type="ECO:0000313" key="2">
    <source>
        <dbReference type="Proteomes" id="UP000013006"/>
    </source>
</evidence>
<dbReference type="GeneID" id="15296849"/>
<accession>M9U6X2</accession>
<proteinExistence type="predicted"/>
<sequence>MGPLTLLYKSNTSLIITISGLSFALKEGIDVNKALDEGVKVLVYSHKFQPLEGLSVEETEAVLLAKDLNYYLITAADKIKEFAEKEGVKVIVL</sequence>
<dbReference type="Proteomes" id="UP000013006">
    <property type="component" value="Chromosome"/>
</dbReference>
<dbReference type="EMBL" id="CP003928">
    <property type="protein sequence ID" value="AGJ61833.1"/>
    <property type="molecule type" value="Genomic_DNA"/>
</dbReference>
<organism>
    <name type="scientific">Saccharolobus islandicus LAL14/1</name>
    <dbReference type="NCBI Taxonomy" id="1241935"/>
    <lineage>
        <taxon>Archaea</taxon>
        <taxon>Thermoproteota</taxon>
        <taxon>Thermoprotei</taxon>
        <taxon>Sulfolobales</taxon>
        <taxon>Sulfolobaceae</taxon>
        <taxon>Saccharolobus</taxon>
    </lineage>
</organism>
<name>M9U6X2_SACIS</name>
<protein>
    <submittedName>
        <fullName evidence="1">Uncharacterized protein</fullName>
    </submittedName>
</protein>
<gene>
    <name evidence="1" type="ORF">SiL_0358</name>
</gene>